<dbReference type="RefSeq" id="WP_317488764.1">
    <property type="nucleotide sequence ID" value="NZ_CP136051.1"/>
</dbReference>
<feature type="transmembrane region" description="Helical" evidence="10">
    <location>
        <begin position="15"/>
        <end position="34"/>
    </location>
</feature>
<dbReference type="InterPro" id="IPR051045">
    <property type="entry name" value="TonB-dependent_transducer"/>
</dbReference>
<accession>A0ABZ0INI7</accession>
<evidence type="ECO:0000256" key="6">
    <source>
        <dbReference type="ARBA" id="ARBA00022692"/>
    </source>
</evidence>
<dbReference type="SUPFAM" id="SSF74653">
    <property type="entry name" value="TolA/TonB C-terminal domain"/>
    <property type="match status" value="1"/>
</dbReference>
<evidence type="ECO:0000256" key="8">
    <source>
        <dbReference type="ARBA" id="ARBA00022989"/>
    </source>
</evidence>
<feature type="domain" description="TonB C-terminal" evidence="11">
    <location>
        <begin position="131"/>
        <end position="221"/>
    </location>
</feature>
<evidence type="ECO:0000256" key="3">
    <source>
        <dbReference type="ARBA" id="ARBA00022448"/>
    </source>
</evidence>
<proteinExistence type="inferred from homology"/>
<keyword evidence="5" id="KW-0997">Cell inner membrane</keyword>
<dbReference type="NCBIfam" id="TIGR01352">
    <property type="entry name" value="tonB_Cterm"/>
    <property type="match status" value="1"/>
</dbReference>
<dbReference type="InterPro" id="IPR037682">
    <property type="entry name" value="TonB_C"/>
</dbReference>
<dbReference type="InterPro" id="IPR006260">
    <property type="entry name" value="TonB/TolA_C"/>
</dbReference>
<keyword evidence="3" id="KW-0813">Transport</keyword>
<dbReference type="PROSITE" id="PS52015">
    <property type="entry name" value="TONB_CTD"/>
    <property type="match status" value="1"/>
</dbReference>
<evidence type="ECO:0000256" key="10">
    <source>
        <dbReference type="SAM" id="Phobius"/>
    </source>
</evidence>
<keyword evidence="13" id="KW-1185">Reference proteome</keyword>
<evidence type="ECO:0000256" key="9">
    <source>
        <dbReference type="ARBA" id="ARBA00023136"/>
    </source>
</evidence>
<reference evidence="12 13" key="1">
    <citation type="journal article" date="2023" name="Microbiol. Resour. Announc.">
        <title>Complete Genome Sequence of Imperialibacter roseus strain P4T.</title>
        <authorList>
            <person name="Tizabi D.R."/>
            <person name="Bachvaroff T."/>
            <person name="Hill R.T."/>
        </authorList>
    </citation>
    <scope>NUCLEOTIDE SEQUENCE [LARGE SCALE GENOMIC DNA]</scope>
    <source>
        <strain evidence="12 13">P4T</strain>
    </source>
</reference>
<dbReference type="Gene3D" id="3.30.1150.10">
    <property type="match status" value="1"/>
</dbReference>
<evidence type="ECO:0000313" key="13">
    <source>
        <dbReference type="Proteomes" id="UP001302349"/>
    </source>
</evidence>
<evidence type="ECO:0000256" key="5">
    <source>
        <dbReference type="ARBA" id="ARBA00022519"/>
    </source>
</evidence>
<dbReference type="Pfam" id="PF03544">
    <property type="entry name" value="TonB_C"/>
    <property type="match status" value="1"/>
</dbReference>
<evidence type="ECO:0000256" key="7">
    <source>
        <dbReference type="ARBA" id="ARBA00022927"/>
    </source>
</evidence>
<evidence type="ECO:0000256" key="2">
    <source>
        <dbReference type="ARBA" id="ARBA00006555"/>
    </source>
</evidence>
<dbReference type="EMBL" id="CP136051">
    <property type="protein sequence ID" value="WOK06024.1"/>
    <property type="molecule type" value="Genomic_DNA"/>
</dbReference>
<keyword evidence="7" id="KW-0653">Protein transport</keyword>
<comment type="subcellular location">
    <subcellularLocation>
        <location evidence="1">Cell inner membrane</location>
        <topology evidence="1">Single-pass membrane protein</topology>
        <orientation evidence="1">Periplasmic side</orientation>
    </subcellularLocation>
</comment>
<gene>
    <name evidence="12" type="ORF">RT717_23390</name>
</gene>
<keyword evidence="6 10" id="KW-0812">Transmembrane</keyword>
<dbReference type="Proteomes" id="UP001302349">
    <property type="component" value="Chromosome"/>
</dbReference>
<comment type="similarity">
    <text evidence="2">Belongs to the TonB family.</text>
</comment>
<keyword evidence="4" id="KW-1003">Cell membrane</keyword>
<protein>
    <submittedName>
        <fullName evidence="12">TonB family protein</fullName>
    </submittedName>
</protein>
<dbReference type="PANTHER" id="PTHR33446">
    <property type="entry name" value="PROTEIN TONB-RELATED"/>
    <property type="match status" value="1"/>
</dbReference>
<sequence>MEAKKNPRADVQRRYGLHLSIGFMVALALVVTAFEWRTAYEPPIAPEEFVDKFIVVDEAPLTKIPEPPKPKIVMPEIIEVPNNEELDEPPVIIDMEKAEEIGDIPFLEEPLPVEVAPEFVDYAEVMPDPVGGMADFMAFLGKNIRYPKSGIRNDIQGKVYVQFIVDEQGNLTDLKVIKGINEDFDSESLRVLSKAPAWKPGRQGGRPVKVRMVLPIIYKLH</sequence>
<keyword evidence="8 10" id="KW-1133">Transmembrane helix</keyword>
<evidence type="ECO:0000256" key="4">
    <source>
        <dbReference type="ARBA" id="ARBA00022475"/>
    </source>
</evidence>
<evidence type="ECO:0000313" key="12">
    <source>
        <dbReference type="EMBL" id="WOK06024.1"/>
    </source>
</evidence>
<name>A0ABZ0INI7_9BACT</name>
<evidence type="ECO:0000259" key="11">
    <source>
        <dbReference type="PROSITE" id="PS52015"/>
    </source>
</evidence>
<evidence type="ECO:0000256" key="1">
    <source>
        <dbReference type="ARBA" id="ARBA00004383"/>
    </source>
</evidence>
<dbReference type="PANTHER" id="PTHR33446:SF2">
    <property type="entry name" value="PROTEIN TONB"/>
    <property type="match status" value="1"/>
</dbReference>
<keyword evidence="9 10" id="KW-0472">Membrane</keyword>
<organism evidence="12 13">
    <name type="scientific">Imperialibacter roseus</name>
    <dbReference type="NCBI Taxonomy" id="1324217"/>
    <lineage>
        <taxon>Bacteria</taxon>
        <taxon>Pseudomonadati</taxon>
        <taxon>Bacteroidota</taxon>
        <taxon>Cytophagia</taxon>
        <taxon>Cytophagales</taxon>
        <taxon>Flammeovirgaceae</taxon>
        <taxon>Imperialibacter</taxon>
    </lineage>
</organism>